<comment type="catalytic activity">
    <reaction evidence="1">
        <text>AMP + H2O = D-ribose 5-phosphate + adenine</text>
        <dbReference type="Rhea" id="RHEA:20129"/>
        <dbReference type="ChEBI" id="CHEBI:15377"/>
        <dbReference type="ChEBI" id="CHEBI:16708"/>
        <dbReference type="ChEBI" id="CHEBI:78346"/>
        <dbReference type="ChEBI" id="CHEBI:456215"/>
        <dbReference type="EC" id="3.2.2.4"/>
    </reaction>
</comment>
<dbReference type="SUPFAM" id="SSF102405">
    <property type="entry name" value="MCP/YpsA-like"/>
    <property type="match status" value="1"/>
</dbReference>
<accession>A0A7S9QCQ7</accession>
<proteinExistence type="inferred from homology"/>
<evidence type="ECO:0000256" key="2">
    <source>
        <dbReference type="ARBA" id="ARBA00006763"/>
    </source>
</evidence>
<dbReference type="PANTHER" id="PTHR31223:SF70">
    <property type="entry name" value="LOG FAMILY PROTEIN YJL055W"/>
    <property type="match status" value="1"/>
</dbReference>
<dbReference type="GO" id="GO:0009691">
    <property type="term" value="P:cytokinin biosynthetic process"/>
    <property type="evidence" value="ECO:0007669"/>
    <property type="project" value="UniProtKB-UniRule"/>
</dbReference>
<dbReference type="NCBIfam" id="TIGR00730">
    <property type="entry name" value="Rossman fold protein, TIGR00730 family"/>
    <property type="match status" value="1"/>
</dbReference>
<name>A0A7S9QCQ7_9RHOB</name>
<evidence type="ECO:0000256" key="1">
    <source>
        <dbReference type="ARBA" id="ARBA00000274"/>
    </source>
</evidence>
<evidence type="ECO:0000256" key="3">
    <source>
        <dbReference type="RuleBase" id="RU363015"/>
    </source>
</evidence>
<dbReference type="Gene3D" id="3.40.50.450">
    <property type="match status" value="1"/>
</dbReference>
<dbReference type="AlphaFoldDB" id="A0A7S9QCQ7"/>
<dbReference type="Pfam" id="PF03641">
    <property type="entry name" value="Lysine_decarbox"/>
    <property type="match status" value="1"/>
</dbReference>
<sequence length="193" mass="20574">MMDICVFCGARDGGRPDYMKAARAMGHAIARSGGRLVYGGGHVGMMGAVADATLELGGEVVGVMPHALIEAEIAHRGLTELVEVDSMHARKEKMAALSDGFVALPGGMGTFEEIFEQITWAQLGIHRKPCGFLNVAGYFDAATTLIDHAVAEGFVNAEYRAMLTFAETPEALLEAFDAYAPPRSKWSAEPVTP</sequence>
<keyword evidence="3" id="KW-0203">Cytokinin biosynthesis</keyword>
<dbReference type="GO" id="GO:0005829">
    <property type="term" value="C:cytosol"/>
    <property type="evidence" value="ECO:0007669"/>
    <property type="project" value="TreeGrafter"/>
</dbReference>
<gene>
    <name evidence="4" type="ORF">I0K15_01490</name>
</gene>
<dbReference type="KEGG" id="poz:I0K15_01490"/>
<dbReference type="InterPro" id="IPR005269">
    <property type="entry name" value="LOG"/>
</dbReference>
<keyword evidence="3" id="KW-0378">Hydrolase</keyword>
<dbReference type="EC" id="3.2.2.n1" evidence="3"/>
<keyword evidence="5" id="KW-1185">Reference proteome</keyword>
<protein>
    <recommendedName>
        <fullName evidence="3">Cytokinin riboside 5'-monophosphate phosphoribohydrolase</fullName>
        <ecNumber evidence="3">3.2.2.n1</ecNumber>
    </recommendedName>
</protein>
<evidence type="ECO:0000313" key="4">
    <source>
        <dbReference type="EMBL" id="QPH54483.1"/>
    </source>
</evidence>
<dbReference type="GO" id="GO:0008714">
    <property type="term" value="F:AMP nucleosidase activity"/>
    <property type="evidence" value="ECO:0007669"/>
    <property type="project" value="UniProtKB-EC"/>
</dbReference>
<dbReference type="Proteomes" id="UP000594800">
    <property type="component" value="Chromosome"/>
</dbReference>
<evidence type="ECO:0000313" key="5">
    <source>
        <dbReference type="Proteomes" id="UP000594800"/>
    </source>
</evidence>
<dbReference type="EMBL" id="CP064942">
    <property type="protein sequence ID" value="QPH54483.1"/>
    <property type="molecule type" value="Genomic_DNA"/>
</dbReference>
<reference evidence="4 5" key="1">
    <citation type="submission" date="2020-11" db="EMBL/GenBank/DDBJ databases">
        <title>Description of Pontivivens ytuae sp. nov. isolated from deep sea sediment of Mariana Trench.</title>
        <authorList>
            <person name="Wang Z."/>
            <person name="Sun Q.-L."/>
            <person name="Xu X.-D."/>
            <person name="Tang Y.-Z."/>
            <person name="Zhang J."/>
        </authorList>
    </citation>
    <scope>NUCLEOTIDE SEQUENCE [LARGE SCALE GENOMIC DNA]</scope>
    <source>
        <strain evidence="4 5">MT2928</strain>
    </source>
</reference>
<comment type="similarity">
    <text evidence="2 3">Belongs to the LOG family.</text>
</comment>
<dbReference type="PANTHER" id="PTHR31223">
    <property type="entry name" value="LOG FAMILY PROTEIN YJL055W"/>
    <property type="match status" value="1"/>
</dbReference>
<organism evidence="4 5">
    <name type="scientific">Pontivivens ytuae</name>
    <dbReference type="NCBI Taxonomy" id="2789856"/>
    <lineage>
        <taxon>Bacteria</taxon>
        <taxon>Pseudomonadati</taxon>
        <taxon>Pseudomonadota</taxon>
        <taxon>Alphaproteobacteria</taxon>
        <taxon>Rhodobacterales</taxon>
        <taxon>Paracoccaceae</taxon>
        <taxon>Pontivivens</taxon>
    </lineage>
</organism>
<dbReference type="InterPro" id="IPR031100">
    <property type="entry name" value="LOG_fam"/>
</dbReference>